<name>A0AA88QII3_9ASTE</name>
<comment type="caution">
    <text evidence="1">The sequence shown here is derived from an EMBL/GenBank/DDBJ whole genome shotgun (WGS) entry which is preliminary data.</text>
</comment>
<organism evidence="1 2">
    <name type="scientific">Escallonia rubra</name>
    <dbReference type="NCBI Taxonomy" id="112253"/>
    <lineage>
        <taxon>Eukaryota</taxon>
        <taxon>Viridiplantae</taxon>
        <taxon>Streptophyta</taxon>
        <taxon>Embryophyta</taxon>
        <taxon>Tracheophyta</taxon>
        <taxon>Spermatophyta</taxon>
        <taxon>Magnoliopsida</taxon>
        <taxon>eudicotyledons</taxon>
        <taxon>Gunneridae</taxon>
        <taxon>Pentapetalae</taxon>
        <taxon>asterids</taxon>
        <taxon>campanulids</taxon>
        <taxon>Escalloniales</taxon>
        <taxon>Escalloniaceae</taxon>
        <taxon>Escallonia</taxon>
    </lineage>
</organism>
<protein>
    <submittedName>
        <fullName evidence="1">Uncharacterized protein</fullName>
    </submittedName>
</protein>
<dbReference type="PANTHER" id="PTHR47592:SF27">
    <property type="entry name" value="OS08G0421700 PROTEIN"/>
    <property type="match status" value="1"/>
</dbReference>
<gene>
    <name evidence="1" type="ORF">RJ640_000418</name>
</gene>
<evidence type="ECO:0000313" key="2">
    <source>
        <dbReference type="Proteomes" id="UP001187471"/>
    </source>
</evidence>
<dbReference type="Proteomes" id="UP001187471">
    <property type="component" value="Unassembled WGS sequence"/>
</dbReference>
<proteinExistence type="predicted"/>
<keyword evidence="2" id="KW-1185">Reference proteome</keyword>
<dbReference type="PANTHER" id="PTHR47592">
    <property type="entry name" value="PBF68 PROTEIN"/>
    <property type="match status" value="1"/>
</dbReference>
<dbReference type="EMBL" id="JAVXUO010003198">
    <property type="protein sequence ID" value="KAK2965649.1"/>
    <property type="molecule type" value="Genomic_DNA"/>
</dbReference>
<dbReference type="AlphaFoldDB" id="A0AA88QII3"/>
<evidence type="ECO:0000313" key="1">
    <source>
        <dbReference type="EMBL" id="KAK2965649.1"/>
    </source>
</evidence>
<sequence>MSEEELAEHEKYATKWENDEEDCRNYLLNCLSDELYDYYSHTYNSAKRMWKALQQKYDTEEAGKKKYACSRFFNYKMSENVSVVAQTHDLQMIVHEIISEGIKVDEQMQVAAIIDKLPNSWKEFQKGLRHKQSELSIVNLMARLQIEEEARKQDKKNEALANNTHANHVNSHQGNGNANGNGAKLEEFCGGKERRNACALRRAQDDVWGRSGGERRNQLDIICLSYGRFLEQPQKEEKENNRKRKDDAELAGRSASVCGIVTKQYSAMDSKLIRSSKTFRIDDMDGLLL</sequence>
<dbReference type="Pfam" id="PF14223">
    <property type="entry name" value="Retrotran_gag_2"/>
    <property type="match status" value="1"/>
</dbReference>
<reference evidence="1" key="1">
    <citation type="submission" date="2022-12" db="EMBL/GenBank/DDBJ databases">
        <title>Draft genome assemblies for two species of Escallonia (Escalloniales).</title>
        <authorList>
            <person name="Chanderbali A."/>
            <person name="Dervinis C."/>
            <person name="Anghel I."/>
            <person name="Soltis D."/>
            <person name="Soltis P."/>
            <person name="Zapata F."/>
        </authorList>
    </citation>
    <scope>NUCLEOTIDE SEQUENCE</scope>
    <source>
        <strain evidence="1">UCBG92.1500</strain>
        <tissue evidence="1">Leaf</tissue>
    </source>
</reference>
<accession>A0AA88QII3</accession>